<reference evidence="1" key="1">
    <citation type="submission" date="2020-09" db="EMBL/GenBank/DDBJ databases">
        <title>Comparative genome analyses of four rice-infecting Rhizoctonia solani isolates reveal extensive enrichment of homogalacturonan modification genes.</title>
        <authorList>
            <person name="Lee D.-Y."/>
            <person name="Jeon J."/>
            <person name="Kim K.-T."/>
            <person name="Cheong K."/>
            <person name="Song H."/>
            <person name="Choi G."/>
            <person name="Ko J."/>
            <person name="Opiyo S.O."/>
            <person name="Zuo S."/>
            <person name="Madhav S."/>
            <person name="Lee Y.-H."/>
            <person name="Wang G.-L."/>
        </authorList>
    </citation>
    <scope>NUCLEOTIDE SEQUENCE</scope>
    <source>
        <strain evidence="1">AG1-IA B2</strain>
    </source>
</reference>
<name>A0A8H7LZB8_9AGAM</name>
<dbReference type="Pfam" id="PF11735">
    <property type="entry name" value="CAP59_mtransfer"/>
    <property type="match status" value="1"/>
</dbReference>
<evidence type="ECO:0000313" key="1">
    <source>
        <dbReference type="EMBL" id="KAF8752133.1"/>
    </source>
</evidence>
<dbReference type="PANTHER" id="PTHR34144:SF1">
    <property type="entry name" value="CAPSULAR ASSOCIATED PROTEIN"/>
    <property type="match status" value="1"/>
</dbReference>
<dbReference type="AlphaFoldDB" id="A0A8H7LZB8"/>
<dbReference type="PANTHER" id="PTHR34144">
    <property type="entry name" value="CHROMOSOME 8, WHOLE GENOME SHOTGUN SEQUENCE"/>
    <property type="match status" value="1"/>
</dbReference>
<dbReference type="Proteomes" id="UP000614334">
    <property type="component" value="Unassembled WGS sequence"/>
</dbReference>
<evidence type="ECO:0000313" key="2">
    <source>
        <dbReference type="Proteomes" id="UP000614334"/>
    </source>
</evidence>
<gene>
    <name evidence="1" type="ORF">RHS01_08039</name>
</gene>
<comment type="caution">
    <text evidence="1">The sequence shown here is derived from an EMBL/GenBank/DDBJ whole genome shotgun (WGS) entry which is preliminary data.</text>
</comment>
<protein>
    <submittedName>
        <fullName evidence="1">Uncharacterized protein</fullName>
    </submittedName>
</protein>
<organism evidence="1 2">
    <name type="scientific">Rhizoctonia solani</name>
    <dbReference type="NCBI Taxonomy" id="456999"/>
    <lineage>
        <taxon>Eukaryota</taxon>
        <taxon>Fungi</taxon>
        <taxon>Dikarya</taxon>
        <taxon>Basidiomycota</taxon>
        <taxon>Agaricomycotina</taxon>
        <taxon>Agaricomycetes</taxon>
        <taxon>Cantharellales</taxon>
        <taxon>Ceratobasidiaceae</taxon>
        <taxon>Rhizoctonia</taxon>
    </lineage>
</organism>
<dbReference type="EMBL" id="JACYCF010000016">
    <property type="protein sequence ID" value="KAF8752133.1"/>
    <property type="molecule type" value="Genomic_DNA"/>
</dbReference>
<accession>A0A8H7LZB8</accession>
<dbReference type="InterPro" id="IPR021047">
    <property type="entry name" value="Mannosyltransferase_CMT1"/>
</dbReference>
<proteinExistence type="predicted"/>
<sequence length="479" mass="53913">MKPAQPSPVVAFIRRIPTPIAACHWYYPRLCVSQLWSSSQSLPAWDGGASLKSQRPHRLNSFQPTVTPNPEQRFRILTLLSTLSQHHTRTCTRNSQPGYVKQVEERYTPLVGHSVPNKGSWCQATKMNTRHRTEREANSLHWAQILFRHQFVQLVRRYPRFFATMFRVAAVLGYQTSLSRFTKMVLTRPRPSSGFSIPLPEALDASCDSHVDASSWSVQPPYRVLGEVRNAAMVPLHELRENEERFDSVVFMNDVLPCIDDVLELIWQSRRQNAGLTCAADYMFHDGVGAPVFTITGSHEISRHSTRKRSFEQSCWNGIAVLDPAIVCDPTRAVRMAKIAEGECSASECSFDRNDYWNAGTVGLSWCRESSLRMTSMGYHPPHTSKLDCDQRYVRLGGLLTILVRTHKTAHGTDSWTVFSSLKGGPVGVCAWTSICLVLGLDGAGDLDGPDVDPIWEAMPNRTTIQESITVKHDRSMEL</sequence>